<dbReference type="Pfam" id="PF13432">
    <property type="entry name" value="TPR_16"/>
    <property type="match status" value="1"/>
</dbReference>
<gene>
    <name evidence="3" type="ORF">SmJEL517_g00634</name>
</gene>
<dbReference type="SUPFAM" id="SSF48452">
    <property type="entry name" value="TPR-like"/>
    <property type="match status" value="3"/>
</dbReference>
<dbReference type="GO" id="GO:0000127">
    <property type="term" value="C:transcription factor TFIIIC complex"/>
    <property type="evidence" value="ECO:0007669"/>
    <property type="project" value="TreeGrafter"/>
</dbReference>
<dbReference type="SMART" id="SM00028">
    <property type="entry name" value="TPR"/>
    <property type="match status" value="7"/>
</dbReference>
<dbReference type="Pfam" id="PF13181">
    <property type="entry name" value="TPR_8"/>
    <property type="match status" value="1"/>
</dbReference>
<dbReference type="Proteomes" id="UP000319731">
    <property type="component" value="Unassembled WGS sequence"/>
</dbReference>
<keyword evidence="4" id="KW-1185">Reference proteome</keyword>
<evidence type="ECO:0000313" key="4">
    <source>
        <dbReference type="Proteomes" id="UP000319731"/>
    </source>
</evidence>
<feature type="compositionally biased region" description="Basic and acidic residues" evidence="2">
    <location>
        <begin position="133"/>
        <end position="146"/>
    </location>
</feature>
<dbReference type="PANTHER" id="PTHR23082:SF0">
    <property type="entry name" value="GENERAL TRANSCRIPTION FACTOR 3C POLYPEPTIDE 3"/>
    <property type="match status" value="1"/>
</dbReference>
<dbReference type="RefSeq" id="XP_031027516.1">
    <property type="nucleotide sequence ID" value="XM_031166563.1"/>
</dbReference>
<keyword evidence="1" id="KW-0802">TPR repeat</keyword>
<dbReference type="EMBL" id="QEAO01000002">
    <property type="protein sequence ID" value="TPX37605.1"/>
    <property type="molecule type" value="Genomic_DNA"/>
</dbReference>
<dbReference type="AlphaFoldDB" id="A0A507CIP5"/>
<evidence type="ECO:0000256" key="1">
    <source>
        <dbReference type="PROSITE-ProRule" id="PRU00339"/>
    </source>
</evidence>
<dbReference type="OrthoDB" id="9991317at2759"/>
<name>A0A507CIP5_9FUNG</name>
<feature type="repeat" description="TPR" evidence="1">
    <location>
        <begin position="297"/>
        <end position="330"/>
    </location>
</feature>
<dbReference type="STRING" id="1806994.A0A507CIP5"/>
<feature type="compositionally biased region" description="Polar residues" evidence="2">
    <location>
        <begin position="1"/>
        <end position="12"/>
    </location>
</feature>
<dbReference type="InterPro" id="IPR019734">
    <property type="entry name" value="TPR_rpt"/>
</dbReference>
<dbReference type="GO" id="GO:0006383">
    <property type="term" value="P:transcription by RNA polymerase III"/>
    <property type="evidence" value="ECO:0007669"/>
    <property type="project" value="InterPro"/>
</dbReference>
<proteinExistence type="predicted"/>
<feature type="compositionally biased region" description="Acidic residues" evidence="2">
    <location>
        <begin position="29"/>
        <end position="55"/>
    </location>
</feature>
<evidence type="ECO:0000256" key="2">
    <source>
        <dbReference type="SAM" id="MobiDB-lite"/>
    </source>
</evidence>
<feature type="region of interest" description="Disordered" evidence="2">
    <location>
        <begin position="553"/>
        <end position="589"/>
    </location>
</feature>
<feature type="repeat" description="TPR" evidence="1">
    <location>
        <begin position="798"/>
        <end position="831"/>
    </location>
</feature>
<dbReference type="InterPro" id="IPR011990">
    <property type="entry name" value="TPR-like_helical_dom_sf"/>
</dbReference>
<organism evidence="3 4">
    <name type="scientific">Synchytrium microbalum</name>
    <dbReference type="NCBI Taxonomy" id="1806994"/>
    <lineage>
        <taxon>Eukaryota</taxon>
        <taxon>Fungi</taxon>
        <taxon>Fungi incertae sedis</taxon>
        <taxon>Chytridiomycota</taxon>
        <taxon>Chytridiomycota incertae sedis</taxon>
        <taxon>Chytridiomycetes</taxon>
        <taxon>Synchytriales</taxon>
        <taxon>Synchytriaceae</taxon>
        <taxon>Synchytrium</taxon>
    </lineage>
</organism>
<evidence type="ECO:0000313" key="3">
    <source>
        <dbReference type="EMBL" id="TPX37605.1"/>
    </source>
</evidence>
<feature type="region of interest" description="Disordered" evidence="2">
    <location>
        <begin position="133"/>
        <end position="154"/>
    </location>
</feature>
<reference evidence="3 4" key="1">
    <citation type="journal article" date="2019" name="Sci. Rep.">
        <title>Comparative genomics of chytrid fungi reveal insights into the obligate biotrophic and pathogenic lifestyle of Synchytrium endobioticum.</title>
        <authorList>
            <person name="van de Vossenberg B.T.L.H."/>
            <person name="Warris S."/>
            <person name="Nguyen H.D.T."/>
            <person name="van Gent-Pelzer M.P.E."/>
            <person name="Joly D.L."/>
            <person name="van de Geest H.C."/>
            <person name="Bonants P.J.M."/>
            <person name="Smith D.S."/>
            <person name="Levesque C.A."/>
            <person name="van der Lee T.A.J."/>
        </authorList>
    </citation>
    <scope>NUCLEOTIDE SEQUENCE [LARGE SCALE GENOMIC DNA]</scope>
    <source>
        <strain evidence="3 4">JEL517</strain>
    </source>
</reference>
<dbReference type="PANTHER" id="PTHR23082">
    <property type="entry name" value="TRANSCRIPTION INITIATION FACTOR IIIC TFIIIC , POLYPEPTIDE 3-RELATED"/>
    <property type="match status" value="1"/>
</dbReference>
<evidence type="ECO:0008006" key="5">
    <source>
        <dbReference type="Google" id="ProtNLM"/>
    </source>
</evidence>
<sequence length="942" mass="107994">MDLRTSFNNLMTGQGYDDDDDDGYKILDDADPEAEEYEESLQYDEDGVPAPEDDNSYGHASFDEDGEDYHDGEDDLQGGDQLIFEEDEPDDRDDLIPQDVGASMNAAVRDSGLERGADDVIFEDDQEAMKEYDQLLDEDATRDNRRERRRRIRESNLSDEQRALVGRANMAYATNNLDEALQILHEVIRGAPSAKGPWITLAAVLEAKGETEKAIQTNLIAAHLGGTDANLWKKIAVDSRQIGNLDQAIYCINKAVRLDKEDLNAQWDRAVLLIERGLYSKAIAGFRAILNISPHNPQVIRELGKLLARVNQPREAINLYEDLYELDKMNPLEPVDEDDEDDELDLGARVVVPCRMRYADINTLAGLYIRTAQYDRCINTIRQCVRRLQGRARDTHWDFRPDDQEFYETAMMPENQRMPMELRTQLGICRLMLDQVDIAVDHFSKLYQPHVVPNHIDLMMQVAEAFIKKGLFENALATFEVLRSSREHDADVSCRVAFCHFQLKNYSLAEQWYRHVLALKPDLLQAKKELRQLYTAMGEEEKAFELGEEIEAAAPGERDRKPPADPNQPSKTKINAAAKAKKRAEEQERERILSAENITLYRSAMEAYREVEDPGSRVRFIREAKKLLSKFTSAKAFYGDKHRRAPGFKTRGKPQHSEDDSWLGLTIEQWYQMFIRLSHLLNVVGESAESQQVLKTCLSANVFHHDEVRSAKLHIHMMNAALVNDNIGMAAEHARWFISYRPFVNDTYQLFSAALSIGTPEALHIYTQANTIKLLGRQLKSFEKLIRQGKKHEFDINIMMLVLYGHVSNCARNFDQAIWYFRRALQQVPEDPFVHLSLGIAFLHKGHQRKTEEKHKAFTCIFKYYELSEQSAEAAYNVARALHQCGLRELALDYYNHVLSAPAELGKQNLKREAAYNVHLLLMERGDSKEAFNVLREYIQIA</sequence>
<feature type="repeat" description="TPR" evidence="1">
    <location>
        <begin position="229"/>
        <end position="262"/>
    </location>
</feature>
<feature type="region of interest" description="Disordered" evidence="2">
    <location>
        <begin position="1"/>
        <end position="77"/>
    </location>
</feature>
<protein>
    <recommendedName>
        <fullName evidence="5">TPR-like protein</fullName>
    </recommendedName>
</protein>
<dbReference type="PROSITE" id="PS50005">
    <property type="entry name" value="TPR"/>
    <property type="match status" value="3"/>
</dbReference>
<dbReference type="Gene3D" id="1.25.40.10">
    <property type="entry name" value="Tetratricopeptide repeat domain"/>
    <property type="match status" value="3"/>
</dbReference>
<accession>A0A507CIP5</accession>
<dbReference type="GeneID" id="42001860"/>
<dbReference type="InterPro" id="IPR039340">
    <property type="entry name" value="Tfc4/TFIIIC-102/Sfc4"/>
</dbReference>
<feature type="compositionally biased region" description="Acidic residues" evidence="2">
    <location>
        <begin position="63"/>
        <end position="77"/>
    </location>
</feature>
<comment type="caution">
    <text evidence="3">The sequence shown here is derived from an EMBL/GenBank/DDBJ whole genome shotgun (WGS) entry which is preliminary data.</text>
</comment>